<evidence type="ECO:0000313" key="3">
    <source>
        <dbReference type="Proteomes" id="UP000249016"/>
    </source>
</evidence>
<sequence length="80" mass="8814">MNTNDYNPADDGNQGLVQQMAQREESTPGIAQEQQMSPVQASGPEPEKAEVNDPDGDYGINNDMLEEEEVEEGDIDTEEE</sequence>
<dbReference type="OrthoDB" id="965331at2"/>
<protein>
    <submittedName>
        <fullName evidence="2">Uncharacterized protein</fullName>
    </submittedName>
</protein>
<evidence type="ECO:0000313" key="2">
    <source>
        <dbReference type="EMBL" id="RAI74857.1"/>
    </source>
</evidence>
<gene>
    <name evidence="2" type="ORF">HMF3257_12535</name>
</gene>
<dbReference type="Proteomes" id="UP000249016">
    <property type="component" value="Unassembled WGS sequence"/>
</dbReference>
<feature type="compositionally biased region" description="Acidic residues" evidence="1">
    <location>
        <begin position="64"/>
        <end position="80"/>
    </location>
</feature>
<dbReference type="EMBL" id="QLII01000001">
    <property type="protein sequence ID" value="RAI74857.1"/>
    <property type="molecule type" value="Genomic_DNA"/>
</dbReference>
<dbReference type="AlphaFoldDB" id="A0A327NI68"/>
<proteinExistence type="predicted"/>
<reference evidence="2 3" key="1">
    <citation type="submission" date="2018-06" db="EMBL/GenBank/DDBJ databases">
        <title>Spirosoma sp. HMF3257 Genome sequencing and assembly.</title>
        <authorList>
            <person name="Kang H."/>
            <person name="Cha I."/>
            <person name="Kim H."/>
            <person name="Kang J."/>
            <person name="Joh K."/>
        </authorList>
    </citation>
    <scope>NUCLEOTIDE SEQUENCE [LARGE SCALE GENOMIC DNA]</scope>
    <source>
        <strain evidence="2 3">HMF3257</strain>
    </source>
</reference>
<name>A0A327NI68_9BACT</name>
<accession>A0A327NI68</accession>
<evidence type="ECO:0000256" key="1">
    <source>
        <dbReference type="SAM" id="MobiDB-lite"/>
    </source>
</evidence>
<keyword evidence="3" id="KW-1185">Reference proteome</keyword>
<comment type="caution">
    <text evidence="2">The sequence shown here is derived from an EMBL/GenBank/DDBJ whole genome shotgun (WGS) entry which is preliminary data.</text>
</comment>
<organism evidence="2 3">
    <name type="scientific">Spirosoma telluris</name>
    <dbReference type="NCBI Taxonomy" id="2183553"/>
    <lineage>
        <taxon>Bacteria</taxon>
        <taxon>Pseudomonadati</taxon>
        <taxon>Bacteroidota</taxon>
        <taxon>Cytophagia</taxon>
        <taxon>Cytophagales</taxon>
        <taxon>Cytophagaceae</taxon>
        <taxon>Spirosoma</taxon>
    </lineage>
</organism>
<dbReference type="RefSeq" id="WP_111342536.1">
    <property type="nucleotide sequence ID" value="NZ_QLII01000001.1"/>
</dbReference>
<feature type="region of interest" description="Disordered" evidence="1">
    <location>
        <begin position="1"/>
        <end position="80"/>
    </location>
</feature>